<dbReference type="OrthoDB" id="2420415at2759"/>
<dbReference type="PROSITE" id="PS00972">
    <property type="entry name" value="USP_1"/>
    <property type="match status" value="1"/>
</dbReference>
<dbReference type="EMBL" id="KZ454989">
    <property type="protein sequence ID" value="PKI84215.1"/>
    <property type="molecule type" value="Genomic_DNA"/>
</dbReference>
<dbReference type="GO" id="GO:0016579">
    <property type="term" value="P:protein deubiquitination"/>
    <property type="evidence" value="ECO:0007669"/>
    <property type="project" value="InterPro"/>
</dbReference>
<dbReference type="PANTHER" id="PTHR43982">
    <property type="entry name" value="UBIQUITIN CARBOXYL-TERMINAL HYDROLASE"/>
    <property type="match status" value="1"/>
</dbReference>
<dbReference type="InterPro" id="IPR018200">
    <property type="entry name" value="USP_CS"/>
</dbReference>
<dbReference type="Pfam" id="PF13446">
    <property type="entry name" value="RPT"/>
    <property type="match status" value="2"/>
</dbReference>
<keyword evidence="3 6" id="KW-0833">Ubl conjugation pathway</keyword>
<dbReference type="GO" id="GO:0070628">
    <property type="term" value="F:proteasome binding"/>
    <property type="evidence" value="ECO:0007669"/>
    <property type="project" value="TreeGrafter"/>
</dbReference>
<proteinExistence type="inferred from homology"/>
<accession>A0A2N1JCE3</accession>
<protein>
    <recommendedName>
        <fullName evidence="6">Ubiquitin carboxyl-terminal hydrolase</fullName>
        <ecNumber evidence="6">3.4.19.12</ecNumber>
    </recommendedName>
</protein>
<dbReference type="PANTHER" id="PTHR43982:SF6">
    <property type="entry name" value="UBIQUITIN CARBOXYL-TERMINAL HYDROLASE 2-RELATED"/>
    <property type="match status" value="1"/>
</dbReference>
<dbReference type="InterPro" id="IPR028889">
    <property type="entry name" value="USP"/>
</dbReference>
<evidence type="ECO:0000259" key="7">
    <source>
        <dbReference type="PROSITE" id="PS50235"/>
    </source>
</evidence>
<evidence type="ECO:0000256" key="5">
    <source>
        <dbReference type="ARBA" id="ARBA00022807"/>
    </source>
</evidence>
<sequence>MDSLPARAQECLRTPTALQQSHLLWNTEPALYKVALAAPSCAAFAASFDAALPHPSATFAPEAMEWRLDVDACGIHAPADMHAVQARLAQADPAPNFYLTDAVQGPDPFARMLRHTNALDAHAVLTSVPHTVAASIPNALWDAFRRVRETNPAPGLAPCADLARAIALLVRILGDALAGHARPVPIAGKAFLQQLRWESSSQDLFAFLGWQLGTLDDDREALHVPPWLLEGGEEGRRKQTVRVWMELAVWCVHLGGTLPHHDTHLLVERTNQDTSIFGWPRAEAARGEEVRLYARLGVATCASDEEVCAAYRMNTAAFPQHHQALFRALATIATTARPHADDLATLVAIEQQHGLLTEQDVCASYERLGLVMPAPPAAPAPPPASLAFWDDPTPVHMDAARIIEAYDAKIAHVLDCGADEGLQHARKALGTLARHTASPALEARHRANPIADVALAYKLIQVSDNIDDSMITVAFEVYMAESQTRKEMLRTALELIADARDSSYLHRYLLGDTSPEETHTPRCMPRGLNNIGNTCYLNSVLQYFFRISSLRTVVQDMGRGTFSHARWEAGPLPTIGGRQVSLGELERSCRFVQLLADLFAQMHSTEDAAVTPQKELAYLALVPLAWEEASAGKERDALLYQVGTQQDVSECLDNMVFQIEAALLCAKDAEWADRHSAAMSRLFVGRSTQRLVSLEDTESSHVKEEAFKSVPVTLWKESRDMYDALDTFFDDEIVLGADGKQMQRSVSLLDAPPLLQVHVQRVQYDRTMRRAVKSQAGLALDDALFLDRYMANDDPRLAPLHKKTRELRSEITRLLAQLQRVLGEDALLPSKLDTLQTALDALKDTAPPPLASLLDAERIAELGSSADELRKEAASIRTKLHEHRTALHVLWADEQRVGYRLASVFMHRGEASHGHFFVDQRDFATDAWVLFNDNRVHTIPFAEVQRE</sequence>
<dbReference type="GO" id="GO:0043161">
    <property type="term" value="P:proteasome-mediated ubiquitin-dependent protein catabolic process"/>
    <property type="evidence" value="ECO:0007669"/>
    <property type="project" value="InterPro"/>
</dbReference>
<dbReference type="PROSITE" id="PS50235">
    <property type="entry name" value="USP_3"/>
    <property type="match status" value="1"/>
</dbReference>
<reference evidence="8 9" key="1">
    <citation type="submission" date="2017-10" db="EMBL/GenBank/DDBJ databases">
        <title>A novel species of cold-tolerant Malassezia isolated from bats.</title>
        <authorList>
            <person name="Lorch J.M."/>
            <person name="Palmer J.M."/>
            <person name="Vanderwolf K.J."/>
            <person name="Schmidt K.Z."/>
            <person name="Verant M.L."/>
            <person name="Weller T.J."/>
            <person name="Blehert D.S."/>
        </authorList>
    </citation>
    <scope>NUCLEOTIDE SEQUENCE [LARGE SCALE GENOMIC DNA]</scope>
    <source>
        <strain evidence="8 9">NWHC:44797-103</strain>
    </source>
</reference>
<dbReference type="RefSeq" id="XP_056062308.1">
    <property type="nucleotide sequence ID" value="XM_056206333.1"/>
</dbReference>
<dbReference type="SUPFAM" id="SSF54001">
    <property type="entry name" value="Cysteine proteinases"/>
    <property type="match status" value="1"/>
</dbReference>
<dbReference type="EC" id="3.4.19.12" evidence="6"/>
<keyword evidence="2 6" id="KW-0645">Protease</keyword>
<dbReference type="PROSITE" id="PS00973">
    <property type="entry name" value="USP_2"/>
    <property type="match status" value="1"/>
</dbReference>
<feature type="domain" description="USP" evidence="7">
    <location>
        <begin position="526"/>
        <end position="947"/>
    </location>
</feature>
<dbReference type="InterPro" id="IPR025305">
    <property type="entry name" value="UCH_repeat_domain"/>
</dbReference>
<evidence type="ECO:0000256" key="1">
    <source>
        <dbReference type="ARBA" id="ARBA00000707"/>
    </source>
</evidence>
<keyword evidence="4 6" id="KW-0378">Hydrolase</keyword>
<dbReference type="Gene3D" id="3.90.70.10">
    <property type="entry name" value="Cysteine proteinases"/>
    <property type="match status" value="1"/>
</dbReference>
<name>A0A2N1JCE3_9BASI</name>
<dbReference type="Pfam" id="PF00443">
    <property type="entry name" value="UCH"/>
    <property type="match status" value="1"/>
</dbReference>
<dbReference type="AlphaFoldDB" id="A0A2N1JCE3"/>
<evidence type="ECO:0000256" key="4">
    <source>
        <dbReference type="ARBA" id="ARBA00022801"/>
    </source>
</evidence>
<comment type="catalytic activity">
    <reaction evidence="1 6">
        <text>Thiol-dependent hydrolysis of ester, thioester, amide, peptide and isopeptide bonds formed by the C-terminal Gly of ubiquitin (a 76-residue protein attached to proteins as an intracellular targeting signal).</text>
        <dbReference type="EC" id="3.4.19.12"/>
    </reaction>
</comment>
<evidence type="ECO:0000256" key="6">
    <source>
        <dbReference type="RuleBase" id="RU366025"/>
    </source>
</evidence>
<dbReference type="CDD" id="cd02666">
    <property type="entry name" value="Peptidase_C19J"/>
    <property type="match status" value="1"/>
</dbReference>
<dbReference type="Proteomes" id="UP000232875">
    <property type="component" value="Unassembled WGS sequence"/>
</dbReference>
<evidence type="ECO:0000256" key="2">
    <source>
        <dbReference type="ARBA" id="ARBA00022670"/>
    </source>
</evidence>
<dbReference type="GeneID" id="80900996"/>
<organism evidence="8 9">
    <name type="scientific">Malassezia vespertilionis</name>
    <dbReference type="NCBI Taxonomy" id="2020962"/>
    <lineage>
        <taxon>Eukaryota</taxon>
        <taxon>Fungi</taxon>
        <taxon>Dikarya</taxon>
        <taxon>Basidiomycota</taxon>
        <taxon>Ustilaginomycotina</taxon>
        <taxon>Malasseziomycetes</taxon>
        <taxon>Malasseziales</taxon>
        <taxon>Malasseziaceae</taxon>
        <taxon>Malassezia</taxon>
    </lineage>
</organism>
<evidence type="ECO:0000313" key="9">
    <source>
        <dbReference type="Proteomes" id="UP000232875"/>
    </source>
</evidence>
<dbReference type="InterPro" id="IPR001394">
    <property type="entry name" value="Peptidase_C19_UCH"/>
</dbReference>
<dbReference type="GO" id="GO:0061136">
    <property type="term" value="P:regulation of proteasomal protein catabolic process"/>
    <property type="evidence" value="ECO:0007669"/>
    <property type="project" value="TreeGrafter"/>
</dbReference>
<dbReference type="GO" id="GO:0004843">
    <property type="term" value="F:cysteine-type deubiquitinase activity"/>
    <property type="evidence" value="ECO:0007669"/>
    <property type="project" value="UniProtKB-UniRule"/>
</dbReference>
<evidence type="ECO:0000313" key="8">
    <source>
        <dbReference type="EMBL" id="PKI84215.1"/>
    </source>
</evidence>
<dbReference type="InterPro" id="IPR044635">
    <property type="entry name" value="UBP14-like"/>
</dbReference>
<evidence type="ECO:0000256" key="3">
    <source>
        <dbReference type="ARBA" id="ARBA00022786"/>
    </source>
</evidence>
<comment type="similarity">
    <text evidence="6">Belongs to the peptidase C19 family.</text>
</comment>
<dbReference type="InterPro" id="IPR038765">
    <property type="entry name" value="Papain-like_cys_pep_sf"/>
</dbReference>
<gene>
    <name evidence="8" type="primary">UBP2</name>
    <name evidence="8" type="ORF">MVES_001402</name>
</gene>
<dbReference type="STRING" id="2020962.A0A2N1JCE3"/>
<keyword evidence="9" id="KW-1185">Reference proteome</keyword>
<keyword evidence="5 6" id="KW-0788">Thiol protease</keyword>